<reference evidence="5" key="1">
    <citation type="submission" date="2020-09" db="EMBL/GenBank/DDBJ databases">
        <title>A novel bacterium of genus Paenibacillus, isolated from South China Sea.</title>
        <authorList>
            <person name="Huang H."/>
            <person name="Mo K."/>
            <person name="Hu Y."/>
        </authorList>
    </citation>
    <scope>NUCLEOTIDE SEQUENCE</scope>
    <source>
        <strain evidence="5">IB182493</strain>
    </source>
</reference>
<feature type="transmembrane region" description="Helical" evidence="4">
    <location>
        <begin position="308"/>
        <end position="330"/>
    </location>
</feature>
<dbReference type="InterPro" id="IPR004995">
    <property type="entry name" value="Spore_Ger"/>
</dbReference>
<comment type="similarity">
    <text evidence="1">Belongs to the GerABKA family.</text>
</comment>
<accession>A0A927CLK9</accession>
<feature type="transmembrane region" description="Helical" evidence="4">
    <location>
        <begin position="431"/>
        <end position="456"/>
    </location>
</feature>
<dbReference type="EMBL" id="JACXIY010000019">
    <property type="protein sequence ID" value="MBD2870284.1"/>
    <property type="molecule type" value="Genomic_DNA"/>
</dbReference>
<keyword evidence="6" id="KW-1185">Reference proteome</keyword>
<comment type="caution">
    <text evidence="5">The sequence shown here is derived from an EMBL/GenBank/DDBJ whole genome shotgun (WGS) entry which is preliminary data.</text>
</comment>
<evidence type="ECO:0000256" key="2">
    <source>
        <dbReference type="ARBA" id="ARBA00023136"/>
    </source>
</evidence>
<feature type="region of interest" description="Disordered" evidence="3">
    <location>
        <begin position="503"/>
        <end position="524"/>
    </location>
</feature>
<dbReference type="PANTHER" id="PTHR22550:SF5">
    <property type="entry name" value="LEUCINE ZIPPER PROTEIN 4"/>
    <property type="match status" value="1"/>
</dbReference>
<dbReference type="PIRSF" id="PIRSF005690">
    <property type="entry name" value="GerBA"/>
    <property type="match status" value="1"/>
</dbReference>
<dbReference type="Pfam" id="PF03323">
    <property type="entry name" value="GerA"/>
    <property type="match status" value="1"/>
</dbReference>
<sequence>MTKSLFRNKQTKKLQNVSLQEDLALSENMNATQALLEKAFENCSDVVFRQVNLFGERKALLVYIEGMVDRQLLDQGLLHTALNSLNGYQEEPSVSMSSQLDQALTVGRVLAALTLNQLAKGVLDGNVALIPDGAKSVLISGMDQAPSRSVEEPQMEPLIRGPREGFIEQLQTNIIMVRKRLKTPRLKIESFTVGELSQTKVAVAYIEGIATDSVVEEVRSRVSRTRIDAVVESGYIEEFIEDLPYSPFPQVQNTERPDTVVANLLEGKIAILVDGTPISLLVPMTLWTAIQSSEDYYERFMIGTFLRWVRFVFFLIALLLPSIYVAISTFHPEMIPTNLLLSIAGAREASPFPALVEALLMEVTFEALREAGARLPRQVGSAISIVGALVIGQASVQAGIVSAPMVIVVSITGIANFAIPRFNVAIAVRLLRFPLILLAGTLGLYGIGIGLLGLLIHLSSLRSFGIPYLSPVAPLTAGGLKDVLIRAPHWAMKLRPRLTGYQEPLRVPPGQKPGPHHSGRNEGE</sequence>
<dbReference type="GO" id="GO:0009847">
    <property type="term" value="P:spore germination"/>
    <property type="evidence" value="ECO:0007669"/>
    <property type="project" value="InterPro"/>
</dbReference>
<keyword evidence="2 4" id="KW-0472">Membrane</keyword>
<gene>
    <name evidence="5" type="ORF">IDH41_17025</name>
</gene>
<evidence type="ECO:0000313" key="6">
    <source>
        <dbReference type="Proteomes" id="UP000632125"/>
    </source>
</evidence>
<evidence type="ECO:0000313" key="5">
    <source>
        <dbReference type="EMBL" id="MBD2870284.1"/>
    </source>
</evidence>
<organism evidence="5 6">
    <name type="scientific">Paenibacillus arenilitoris</name>
    <dbReference type="NCBI Taxonomy" id="2772299"/>
    <lineage>
        <taxon>Bacteria</taxon>
        <taxon>Bacillati</taxon>
        <taxon>Bacillota</taxon>
        <taxon>Bacilli</taxon>
        <taxon>Bacillales</taxon>
        <taxon>Paenibacillaceae</taxon>
        <taxon>Paenibacillus</taxon>
    </lineage>
</organism>
<proteinExistence type="inferred from homology"/>
<dbReference type="PANTHER" id="PTHR22550">
    <property type="entry name" value="SPORE GERMINATION PROTEIN"/>
    <property type="match status" value="1"/>
</dbReference>
<keyword evidence="4" id="KW-0812">Transmembrane</keyword>
<protein>
    <submittedName>
        <fullName evidence="5">Spore germination protein</fullName>
    </submittedName>
</protein>
<dbReference type="InterPro" id="IPR050768">
    <property type="entry name" value="UPF0353/GerABKA_families"/>
</dbReference>
<evidence type="ECO:0000256" key="3">
    <source>
        <dbReference type="SAM" id="MobiDB-lite"/>
    </source>
</evidence>
<keyword evidence="4" id="KW-1133">Transmembrane helix</keyword>
<evidence type="ECO:0000256" key="1">
    <source>
        <dbReference type="ARBA" id="ARBA00005278"/>
    </source>
</evidence>
<name>A0A927CLK9_9BACL</name>
<dbReference type="AlphaFoldDB" id="A0A927CLK9"/>
<dbReference type="Proteomes" id="UP000632125">
    <property type="component" value="Unassembled WGS sequence"/>
</dbReference>
<dbReference type="GO" id="GO:0016020">
    <property type="term" value="C:membrane"/>
    <property type="evidence" value="ECO:0007669"/>
    <property type="project" value="InterPro"/>
</dbReference>
<feature type="transmembrane region" description="Helical" evidence="4">
    <location>
        <begin position="400"/>
        <end position="419"/>
    </location>
</feature>
<evidence type="ECO:0000256" key="4">
    <source>
        <dbReference type="SAM" id="Phobius"/>
    </source>
</evidence>
<dbReference type="RefSeq" id="WP_190863084.1">
    <property type="nucleotide sequence ID" value="NZ_JACXIY010000019.1"/>
</dbReference>